<organism evidence="1 2">
    <name type="scientific">Edaphobacter acidisoli</name>
    <dbReference type="NCBI Taxonomy" id="2040573"/>
    <lineage>
        <taxon>Bacteria</taxon>
        <taxon>Pseudomonadati</taxon>
        <taxon>Acidobacteriota</taxon>
        <taxon>Terriglobia</taxon>
        <taxon>Terriglobales</taxon>
        <taxon>Acidobacteriaceae</taxon>
        <taxon>Edaphobacter</taxon>
    </lineage>
</organism>
<gene>
    <name evidence="1" type="ORF">GCM10011507_24570</name>
</gene>
<reference evidence="1" key="2">
    <citation type="submission" date="2020-09" db="EMBL/GenBank/DDBJ databases">
        <authorList>
            <person name="Sun Q."/>
            <person name="Zhou Y."/>
        </authorList>
    </citation>
    <scope>NUCLEOTIDE SEQUENCE</scope>
    <source>
        <strain evidence="1">CGMCC 1.15447</strain>
    </source>
</reference>
<proteinExistence type="predicted"/>
<reference evidence="1" key="1">
    <citation type="journal article" date="2014" name="Int. J. Syst. Evol. Microbiol.">
        <title>Complete genome sequence of Corynebacterium casei LMG S-19264T (=DSM 44701T), isolated from a smear-ripened cheese.</title>
        <authorList>
            <consortium name="US DOE Joint Genome Institute (JGI-PGF)"/>
            <person name="Walter F."/>
            <person name="Albersmeier A."/>
            <person name="Kalinowski J."/>
            <person name="Ruckert C."/>
        </authorList>
    </citation>
    <scope>NUCLEOTIDE SEQUENCE</scope>
    <source>
        <strain evidence="1">CGMCC 1.15447</strain>
    </source>
</reference>
<dbReference type="EMBL" id="BMJB01000001">
    <property type="protein sequence ID" value="GGA72049.1"/>
    <property type="molecule type" value="Genomic_DNA"/>
</dbReference>
<keyword evidence="2" id="KW-1185">Reference proteome</keyword>
<evidence type="ECO:0000313" key="1">
    <source>
        <dbReference type="EMBL" id="GGA72049.1"/>
    </source>
</evidence>
<comment type="caution">
    <text evidence="1">The sequence shown here is derived from an EMBL/GenBank/DDBJ whole genome shotgun (WGS) entry which is preliminary data.</text>
</comment>
<sequence length="86" mass="9763">MKVGCMGIVSGPKDQGKYKEEAKKVLHAVSLRTHFRRAKRQAKILDELGSFAKNGARSMPKANVGYNRKIPEKQGNWRKTRFFSAQ</sequence>
<evidence type="ECO:0000313" key="2">
    <source>
        <dbReference type="Proteomes" id="UP000648801"/>
    </source>
</evidence>
<protein>
    <submittedName>
        <fullName evidence="1">Uncharacterized protein</fullName>
    </submittedName>
</protein>
<dbReference type="AlphaFoldDB" id="A0A916RW47"/>
<dbReference type="Proteomes" id="UP000648801">
    <property type="component" value="Unassembled WGS sequence"/>
</dbReference>
<accession>A0A916RW47</accession>
<name>A0A916RW47_9BACT</name>